<dbReference type="PROSITE" id="PS50921">
    <property type="entry name" value="ANTAR"/>
    <property type="match status" value="1"/>
</dbReference>
<dbReference type="GO" id="GO:0003723">
    <property type="term" value="F:RNA binding"/>
    <property type="evidence" value="ECO:0007669"/>
    <property type="project" value="InterPro"/>
</dbReference>
<dbReference type="InterPro" id="IPR036388">
    <property type="entry name" value="WH-like_DNA-bd_sf"/>
</dbReference>
<dbReference type="InterPro" id="IPR008327">
    <property type="entry name" value="Sig_transdc_resp-reg_antiterm"/>
</dbReference>
<feature type="domain" description="ANTAR" evidence="3">
    <location>
        <begin position="136"/>
        <end position="197"/>
    </location>
</feature>
<dbReference type="STRING" id="392484.LP43_2299"/>
<comment type="caution">
    <text evidence="4">The sequence shown here is derived from an EMBL/GenBank/DDBJ whole genome shotgun (WGS) entry which is preliminary data.</text>
</comment>
<accession>A0A0A0BFS8</accession>
<dbReference type="Gene3D" id="3.40.50.2300">
    <property type="match status" value="1"/>
</dbReference>
<dbReference type="AlphaFoldDB" id="A0A0A0BFS8"/>
<dbReference type="Pfam" id="PF03861">
    <property type="entry name" value="ANTAR"/>
    <property type="match status" value="1"/>
</dbReference>
<dbReference type="InterPro" id="IPR011006">
    <property type="entry name" value="CheY-like_superfamily"/>
</dbReference>
<reference evidence="4 5" key="1">
    <citation type="submission" date="2014-09" db="EMBL/GenBank/DDBJ databases">
        <authorList>
            <person name="Grob C."/>
            <person name="Taubert M."/>
            <person name="Howat A.M."/>
            <person name="Burns O.J."/>
            <person name="Dixon J.L."/>
            <person name="Chen Y."/>
            <person name="Murrell J.C."/>
        </authorList>
    </citation>
    <scope>NUCLEOTIDE SEQUENCE [LARGE SCALE GENOMIC DNA]</scope>
    <source>
        <strain evidence="4">L4</strain>
    </source>
</reference>
<dbReference type="PROSITE" id="PS50110">
    <property type="entry name" value="RESPONSE_REGULATORY"/>
    <property type="match status" value="1"/>
</dbReference>
<dbReference type="PANTHER" id="PTHR43367">
    <property type="match status" value="1"/>
</dbReference>
<dbReference type="SUPFAM" id="SSF52172">
    <property type="entry name" value="CheY-like"/>
    <property type="match status" value="1"/>
</dbReference>
<proteinExistence type="predicted"/>
<dbReference type="PIRSF" id="PIRSF036382">
    <property type="entry name" value="RR_antiterm"/>
    <property type="match status" value="1"/>
</dbReference>
<gene>
    <name evidence="4" type="ORF">LP43_2299</name>
</gene>
<feature type="domain" description="Response regulatory" evidence="2">
    <location>
        <begin position="16"/>
        <end position="130"/>
    </location>
</feature>
<name>A0A0A0BFS8_9GAMM</name>
<evidence type="ECO:0000313" key="5">
    <source>
        <dbReference type="Proteomes" id="UP000029999"/>
    </source>
</evidence>
<organism evidence="4 5">
    <name type="scientific">Methylophaga thiooxydans</name>
    <dbReference type="NCBI Taxonomy" id="392484"/>
    <lineage>
        <taxon>Bacteria</taxon>
        <taxon>Pseudomonadati</taxon>
        <taxon>Pseudomonadota</taxon>
        <taxon>Gammaproteobacteria</taxon>
        <taxon>Thiotrichales</taxon>
        <taxon>Piscirickettsiaceae</taxon>
        <taxon>Methylophaga</taxon>
    </lineage>
</organism>
<dbReference type="InterPro" id="IPR005561">
    <property type="entry name" value="ANTAR"/>
</dbReference>
<evidence type="ECO:0000259" key="3">
    <source>
        <dbReference type="PROSITE" id="PS50921"/>
    </source>
</evidence>
<dbReference type="SMART" id="SM01012">
    <property type="entry name" value="ANTAR"/>
    <property type="match status" value="1"/>
</dbReference>
<dbReference type="GO" id="GO:0000160">
    <property type="term" value="P:phosphorelay signal transduction system"/>
    <property type="evidence" value="ECO:0007669"/>
    <property type="project" value="InterPro"/>
</dbReference>
<dbReference type="PANTHER" id="PTHR43367:SF1">
    <property type="entry name" value="TWO-COMPONENT RESPONSE REGULATOR-LIKE APRR6-RELATED"/>
    <property type="match status" value="1"/>
</dbReference>
<comment type="caution">
    <text evidence="1">Lacks conserved residue(s) required for the propagation of feature annotation.</text>
</comment>
<dbReference type="InterPro" id="IPR001789">
    <property type="entry name" value="Sig_transdc_resp-reg_receiver"/>
</dbReference>
<sequence length="209" mass="23692">MSTVAMNSTTIDNVINTIVISEQPLLTAKLSEALATTEYKIIFEGSTLQQLLSLKWSEEPQLIIAIMDTSDNQVLSKFKVINEQFPMPIVIFTHDDRDDAIEQAIEAGVSAYIVDGFREDRVQPILRTALLRFKQYQSMKTQLKDLKTSLADRKVIDRAKGLIMEQRQCTEDEAYRLLRSSAMNQNMRLAQLAQNILATANLLEPKKTL</sequence>
<protein>
    <submittedName>
        <fullName evidence="4">Response regulator NasT</fullName>
    </submittedName>
</protein>
<evidence type="ECO:0000313" key="4">
    <source>
        <dbReference type="EMBL" id="KGM05984.1"/>
    </source>
</evidence>
<evidence type="ECO:0000256" key="1">
    <source>
        <dbReference type="PROSITE-ProRule" id="PRU00169"/>
    </source>
</evidence>
<dbReference type="Proteomes" id="UP000029999">
    <property type="component" value="Unassembled WGS sequence"/>
</dbReference>
<evidence type="ECO:0000259" key="2">
    <source>
        <dbReference type="PROSITE" id="PS50110"/>
    </source>
</evidence>
<dbReference type="Gene3D" id="1.10.10.10">
    <property type="entry name" value="Winged helix-like DNA-binding domain superfamily/Winged helix DNA-binding domain"/>
    <property type="match status" value="1"/>
</dbReference>
<dbReference type="EMBL" id="JRQD01000006">
    <property type="protein sequence ID" value="KGM05984.1"/>
    <property type="molecule type" value="Genomic_DNA"/>
</dbReference>